<organism evidence="2 3">
    <name type="scientific">Dillenia turbinata</name>
    <dbReference type="NCBI Taxonomy" id="194707"/>
    <lineage>
        <taxon>Eukaryota</taxon>
        <taxon>Viridiplantae</taxon>
        <taxon>Streptophyta</taxon>
        <taxon>Embryophyta</taxon>
        <taxon>Tracheophyta</taxon>
        <taxon>Spermatophyta</taxon>
        <taxon>Magnoliopsida</taxon>
        <taxon>eudicotyledons</taxon>
        <taxon>Gunneridae</taxon>
        <taxon>Pentapetalae</taxon>
        <taxon>Dilleniales</taxon>
        <taxon>Dilleniaceae</taxon>
        <taxon>Dillenia</taxon>
    </lineage>
</organism>
<dbReference type="Proteomes" id="UP001370490">
    <property type="component" value="Unassembled WGS sequence"/>
</dbReference>
<dbReference type="InterPro" id="IPR041516">
    <property type="entry name" value="LACTB2_WH"/>
</dbReference>
<feature type="non-terminal residue" evidence="2">
    <location>
        <position position="389"/>
    </location>
</feature>
<keyword evidence="3" id="KW-1185">Reference proteome</keyword>
<dbReference type="AlphaFoldDB" id="A0AAN8V5B4"/>
<dbReference type="InterPro" id="IPR050662">
    <property type="entry name" value="Sec-metab_biosynth-thioest"/>
</dbReference>
<feature type="domain" description="LACTB2 winged helix" evidence="1">
    <location>
        <begin position="300"/>
        <end position="338"/>
    </location>
</feature>
<dbReference type="Pfam" id="PF17778">
    <property type="entry name" value="WHD_BLACT"/>
    <property type="match status" value="1"/>
</dbReference>
<evidence type="ECO:0000313" key="3">
    <source>
        <dbReference type="Proteomes" id="UP001370490"/>
    </source>
</evidence>
<dbReference type="InterPro" id="IPR036866">
    <property type="entry name" value="RibonucZ/Hydroxyglut_hydro"/>
</dbReference>
<protein>
    <submittedName>
        <fullName evidence="2">LACTB2, winged helix domain</fullName>
    </submittedName>
</protein>
<reference evidence="2 3" key="1">
    <citation type="submission" date="2023-12" db="EMBL/GenBank/DDBJ databases">
        <title>A high-quality genome assembly for Dillenia turbinata (Dilleniales).</title>
        <authorList>
            <person name="Chanderbali A."/>
        </authorList>
    </citation>
    <scope>NUCLEOTIDE SEQUENCE [LARGE SCALE GENOMIC DNA]</scope>
    <source>
        <strain evidence="2">LSX21</strain>
        <tissue evidence="2">Leaf</tissue>
    </source>
</reference>
<dbReference type="SUPFAM" id="SSF56281">
    <property type="entry name" value="Metallo-hydrolase/oxidoreductase"/>
    <property type="match status" value="1"/>
</dbReference>
<dbReference type="PANTHER" id="PTHR23131:SF0">
    <property type="entry name" value="ENDORIBONUCLEASE LACTB2"/>
    <property type="match status" value="1"/>
</dbReference>
<dbReference type="GO" id="GO:0009536">
    <property type="term" value="C:plastid"/>
    <property type="evidence" value="ECO:0007669"/>
    <property type="project" value="TreeGrafter"/>
</dbReference>
<proteinExistence type="predicted"/>
<evidence type="ECO:0000259" key="1">
    <source>
        <dbReference type="Pfam" id="PF17778"/>
    </source>
</evidence>
<dbReference type="Gene3D" id="1.10.10.10">
    <property type="entry name" value="Winged helix-like DNA-binding domain superfamily/Winged helix DNA-binding domain"/>
    <property type="match status" value="1"/>
</dbReference>
<evidence type="ECO:0000313" key="2">
    <source>
        <dbReference type="EMBL" id="KAK6921718.1"/>
    </source>
</evidence>
<sequence>MSYYQMTIQSCSDLLMNVKAICECVGSLVVLGIINDSKEAPNWRVPSKSHYQVSNLNKASSTCWLSTHWGLCLYQTTNLVIFAPQGAPKESRGSNIVANGDALIVDPGCLYKHHGEHYHLCIVQWISSRKLLPPCPGSLSVIPKCNPDAILLVLENTMRHTGKDDRSLGYTSASGDEEICISGQWLNVISVLGHTDGYMALLHVSSCSLIVGDHCGVKEVPSWILNYIILYVGILQNNLHIFGTCPTFTDPPARKGQPVAKAHALWVSQNIITSHCILLFRNRRNRESTILKATESGAETLFDIVAYTYADVDKKLWIPAASNVKLHVDHLAQQDKLTRSCEFLLHQMSNFMWIIWPSKISYRSKFQETCERHFISCLAWAYPSIRLTA</sequence>
<dbReference type="EMBL" id="JBAMMX010000019">
    <property type="protein sequence ID" value="KAK6921718.1"/>
    <property type="molecule type" value="Genomic_DNA"/>
</dbReference>
<name>A0AAN8V5B4_9MAGN</name>
<dbReference type="InterPro" id="IPR036388">
    <property type="entry name" value="WH-like_DNA-bd_sf"/>
</dbReference>
<gene>
    <name evidence="2" type="ORF">RJ641_012225</name>
</gene>
<comment type="caution">
    <text evidence="2">The sequence shown here is derived from an EMBL/GenBank/DDBJ whole genome shotgun (WGS) entry which is preliminary data.</text>
</comment>
<dbReference type="PANTHER" id="PTHR23131">
    <property type="entry name" value="ENDORIBONUCLEASE LACTB2"/>
    <property type="match status" value="1"/>
</dbReference>
<accession>A0AAN8V5B4</accession>